<sequence length="38" mass="4339">MPDGGLDSKPVSTVFHQRCMQWAFETRFKSLLNRARAG</sequence>
<geneLocation type="plasmid" evidence="1 2">
    <name>pSmeSM11c</name>
</geneLocation>
<gene>
    <name evidence="1" type="ordered locus">SM11_pC1107</name>
</gene>
<proteinExistence type="predicted"/>
<name>F7XF55_SINMM</name>
<dbReference type="HOGENOM" id="CLU_3333084_0_0_5"/>
<evidence type="ECO:0000313" key="2">
    <source>
        <dbReference type="Proteomes" id="UP000009045"/>
    </source>
</evidence>
<protein>
    <submittedName>
        <fullName evidence="1">Uncharacterized protein</fullName>
    </submittedName>
</protein>
<reference evidence="1 2" key="1">
    <citation type="journal article" date="2011" name="J. Biotechnol.">
        <title>The complete genome sequence of the dominant Sinorhizobium meliloti field isolate SM11 extends the S. meliloti pan-genome.</title>
        <authorList>
            <person name="Schneiker-Bekel S."/>
            <person name="Wibberg D."/>
            <person name="Bekel T."/>
            <person name="Blom J."/>
            <person name="Linke B."/>
            <person name="Neuweger H."/>
            <person name="Stiens M."/>
            <person name="Vorholter F.J."/>
            <person name="Weidner S."/>
            <person name="Goesmann A."/>
            <person name="Puhler A."/>
            <person name="Schluter A."/>
        </authorList>
    </citation>
    <scope>NUCLEOTIDE SEQUENCE [LARGE SCALE GENOMIC DNA]</scope>
    <source>
        <strain evidence="1 2">SM11</strain>
        <plasmid evidence="2">pSmeSM11c</plasmid>
    </source>
</reference>
<organism evidence="1 2">
    <name type="scientific">Sinorhizobium meliloti (strain SM11)</name>
    <dbReference type="NCBI Taxonomy" id="707241"/>
    <lineage>
        <taxon>Bacteria</taxon>
        <taxon>Pseudomonadati</taxon>
        <taxon>Pseudomonadota</taxon>
        <taxon>Alphaproteobacteria</taxon>
        <taxon>Hyphomicrobiales</taxon>
        <taxon>Rhizobiaceae</taxon>
        <taxon>Sinorhizobium/Ensifer group</taxon>
        <taxon>Sinorhizobium</taxon>
    </lineage>
</organism>
<keyword evidence="1" id="KW-0614">Plasmid</keyword>
<dbReference type="EMBL" id="CP001831">
    <property type="protein sequence ID" value="AEH82180.1"/>
    <property type="molecule type" value="Genomic_DNA"/>
</dbReference>
<dbReference type="AlphaFoldDB" id="F7XF55"/>
<dbReference type="KEGG" id="smx:SM11_pC1107"/>
<accession>F7XF55</accession>
<dbReference type="Proteomes" id="UP000009045">
    <property type="component" value="Plasmid pSmeSM11c"/>
</dbReference>
<evidence type="ECO:0000313" key="1">
    <source>
        <dbReference type="EMBL" id="AEH82180.1"/>
    </source>
</evidence>
<dbReference type="PATRIC" id="fig|707241.3.peg.5052"/>